<name>A0A9Q9AZM9_9PEZI</name>
<evidence type="ECO:0000313" key="4">
    <source>
        <dbReference type="Proteomes" id="UP001056384"/>
    </source>
</evidence>
<dbReference type="EMBL" id="CP099425">
    <property type="protein sequence ID" value="USW56153.1"/>
    <property type="molecule type" value="Genomic_DNA"/>
</dbReference>
<dbReference type="InterPro" id="IPR002347">
    <property type="entry name" value="SDR_fam"/>
</dbReference>
<sequence length="272" mass="30156">MTSFPYKKVLLLGSTSGIGAALADKLVENGVFVIGVGRREERLKEFVSKHGQGKADHRVFDINDLDKIPNFISETFKAHPDIDFVSINPGIQRALDFTDPSSVDLEKFDLELKTNYTAPVYLTKAILPYLTSQPNKPTAIAYTTTQLALITLNSRPNYGASKAALHHFILALRAQLEKSSASSNLKIIEVYPPAVQTELHDSKHQPDLKNGNQIGMPLKEFTEQLWEGLVQGKEDVAVGTAKDAFDAIEPARRKESKKFNDTMDEALKEFLA</sequence>
<dbReference type="Pfam" id="PF00106">
    <property type="entry name" value="adh_short"/>
    <property type="match status" value="1"/>
</dbReference>
<protein>
    <submittedName>
        <fullName evidence="3">Short-chain dehydrogenase/reductase SDR, NAD(P)-binding domain superfamily</fullName>
    </submittedName>
</protein>
<dbReference type="GO" id="GO:0016491">
    <property type="term" value="F:oxidoreductase activity"/>
    <property type="evidence" value="ECO:0007669"/>
    <property type="project" value="UniProtKB-KW"/>
</dbReference>
<accession>A0A9Q9AZM9</accession>
<keyword evidence="2" id="KW-0560">Oxidoreductase</keyword>
<keyword evidence="4" id="KW-1185">Reference proteome</keyword>
<reference evidence="3" key="1">
    <citation type="submission" date="2022-06" db="EMBL/GenBank/DDBJ databases">
        <title>Complete genome sequences of two strains of the flax pathogen Septoria linicola.</title>
        <authorList>
            <person name="Lapalu N."/>
            <person name="Simon A."/>
            <person name="Demenou B."/>
            <person name="Paumier D."/>
            <person name="Guillot M.-P."/>
            <person name="Gout L."/>
            <person name="Valade R."/>
        </authorList>
    </citation>
    <scope>NUCLEOTIDE SEQUENCE</scope>
    <source>
        <strain evidence="3">SE15195</strain>
    </source>
</reference>
<evidence type="ECO:0000256" key="2">
    <source>
        <dbReference type="ARBA" id="ARBA00023002"/>
    </source>
</evidence>
<dbReference type="AlphaFoldDB" id="A0A9Q9AZM9"/>
<evidence type="ECO:0000256" key="1">
    <source>
        <dbReference type="ARBA" id="ARBA00006484"/>
    </source>
</evidence>
<proteinExistence type="inferred from homology"/>
<dbReference type="PRINTS" id="PR00081">
    <property type="entry name" value="GDHRDH"/>
</dbReference>
<dbReference type="Gene3D" id="3.40.50.720">
    <property type="entry name" value="NAD(P)-binding Rossmann-like Domain"/>
    <property type="match status" value="1"/>
</dbReference>
<dbReference type="OrthoDB" id="37659at2759"/>
<dbReference type="PANTHER" id="PTHR43669:SF11">
    <property type="entry name" value="SHORT-CHAIN DEHYDROGENASE_OXIDOREDUCTASE"/>
    <property type="match status" value="1"/>
</dbReference>
<evidence type="ECO:0000313" key="3">
    <source>
        <dbReference type="EMBL" id="USW56153.1"/>
    </source>
</evidence>
<gene>
    <name evidence="3" type="ORF">Slin15195_G094720</name>
</gene>
<dbReference type="InterPro" id="IPR036291">
    <property type="entry name" value="NAD(P)-bd_dom_sf"/>
</dbReference>
<organism evidence="3 4">
    <name type="scientific">Septoria linicola</name>
    <dbReference type="NCBI Taxonomy" id="215465"/>
    <lineage>
        <taxon>Eukaryota</taxon>
        <taxon>Fungi</taxon>
        <taxon>Dikarya</taxon>
        <taxon>Ascomycota</taxon>
        <taxon>Pezizomycotina</taxon>
        <taxon>Dothideomycetes</taxon>
        <taxon>Dothideomycetidae</taxon>
        <taxon>Mycosphaerellales</taxon>
        <taxon>Mycosphaerellaceae</taxon>
        <taxon>Septoria</taxon>
    </lineage>
</organism>
<dbReference type="PANTHER" id="PTHR43669">
    <property type="entry name" value="5-KETO-D-GLUCONATE 5-REDUCTASE"/>
    <property type="match status" value="1"/>
</dbReference>
<dbReference type="SUPFAM" id="SSF51735">
    <property type="entry name" value="NAD(P)-binding Rossmann-fold domains"/>
    <property type="match status" value="1"/>
</dbReference>
<comment type="similarity">
    <text evidence="1">Belongs to the short-chain dehydrogenases/reductases (SDR) family.</text>
</comment>
<dbReference type="Proteomes" id="UP001056384">
    <property type="component" value="Chromosome 8"/>
</dbReference>